<name>A0A381P2K8_9ZZZZ</name>
<dbReference type="InterPro" id="IPR036390">
    <property type="entry name" value="WH_DNA-bd_sf"/>
</dbReference>
<evidence type="ECO:0000256" key="1">
    <source>
        <dbReference type="ARBA" id="ARBA00023125"/>
    </source>
</evidence>
<dbReference type="AlphaFoldDB" id="A0A381P2K8"/>
<organism evidence="2">
    <name type="scientific">marine metagenome</name>
    <dbReference type="NCBI Taxonomy" id="408172"/>
    <lineage>
        <taxon>unclassified sequences</taxon>
        <taxon>metagenomes</taxon>
        <taxon>ecological metagenomes</taxon>
    </lineage>
</organism>
<dbReference type="EMBL" id="UINC01000751">
    <property type="protein sequence ID" value="SUZ60549.1"/>
    <property type="molecule type" value="Genomic_DNA"/>
</dbReference>
<evidence type="ECO:0000313" key="2">
    <source>
        <dbReference type="EMBL" id="SUZ60549.1"/>
    </source>
</evidence>
<dbReference type="PROSITE" id="PS51197">
    <property type="entry name" value="HTH_RRF2_2"/>
    <property type="match status" value="1"/>
</dbReference>
<dbReference type="PANTHER" id="PTHR33221:SF4">
    <property type="entry name" value="HTH-TYPE TRANSCRIPTIONAL REPRESSOR NSRR"/>
    <property type="match status" value="1"/>
</dbReference>
<dbReference type="GO" id="GO:0003700">
    <property type="term" value="F:DNA-binding transcription factor activity"/>
    <property type="evidence" value="ECO:0007669"/>
    <property type="project" value="TreeGrafter"/>
</dbReference>
<dbReference type="Gene3D" id="1.10.10.10">
    <property type="entry name" value="Winged helix-like DNA-binding domain superfamily/Winged helix DNA-binding domain"/>
    <property type="match status" value="1"/>
</dbReference>
<reference evidence="2" key="1">
    <citation type="submission" date="2018-05" db="EMBL/GenBank/DDBJ databases">
        <authorList>
            <person name="Lanie J.A."/>
            <person name="Ng W.-L."/>
            <person name="Kazmierczak K.M."/>
            <person name="Andrzejewski T.M."/>
            <person name="Davidsen T.M."/>
            <person name="Wayne K.J."/>
            <person name="Tettelin H."/>
            <person name="Glass J.I."/>
            <person name="Rusch D."/>
            <person name="Podicherti R."/>
            <person name="Tsui H.-C.T."/>
            <person name="Winkler M.E."/>
        </authorList>
    </citation>
    <scope>NUCLEOTIDE SEQUENCE</scope>
</reference>
<dbReference type="GO" id="GO:0003677">
    <property type="term" value="F:DNA binding"/>
    <property type="evidence" value="ECO:0007669"/>
    <property type="project" value="UniProtKB-KW"/>
</dbReference>
<dbReference type="InterPro" id="IPR000944">
    <property type="entry name" value="Tscrpt_reg_Rrf2"/>
</dbReference>
<protein>
    <recommendedName>
        <fullName evidence="3">Rrf2 family transcriptional regulator</fullName>
    </recommendedName>
</protein>
<dbReference type="NCBIfam" id="TIGR00738">
    <property type="entry name" value="rrf2_super"/>
    <property type="match status" value="1"/>
</dbReference>
<evidence type="ECO:0008006" key="3">
    <source>
        <dbReference type="Google" id="ProtNLM"/>
    </source>
</evidence>
<dbReference type="InterPro" id="IPR036388">
    <property type="entry name" value="WH-like_DNA-bd_sf"/>
</dbReference>
<dbReference type="Pfam" id="PF02082">
    <property type="entry name" value="Rrf2"/>
    <property type="match status" value="1"/>
</dbReference>
<gene>
    <name evidence="2" type="ORF">METZ01_LOCUS13403</name>
</gene>
<dbReference type="SUPFAM" id="SSF46785">
    <property type="entry name" value="Winged helix' DNA-binding domain"/>
    <property type="match status" value="1"/>
</dbReference>
<dbReference type="GO" id="GO:0005829">
    <property type="term" value="C:cytosol"/>
    <property type="evidence" value="ECO:0007669"/>
    <property type="project" value="TreeGrafter"/>
</dbReference>
<sequence>MKVTSMEEYGLRCMLQLALPQTDEPIPVSLVAKNEGLSPEYTGKLLNLLRQAELVDSVRGRNGGFVLARAPENISLADILRVFSADLFDVEYCNRFSGIEDICVHTTSCTLRPVWWTLSGMVSKTLESISLLDLMCKESEIQRELNVQLSIKGPVTERLFRINKDQINENL</sequence>
<proteinExistence type="predicted"/>
<dbReference type="PANTHER" id="PTHR33221">
    <property type="entry name" value="WINGED HELIX-TURN-HELIX TRANSCRIPTIONAL REGULATOR, RRF2 FAMILY"/>
    <property type="match status" value="1"/>
</dbReference>
<accession>A0A381P2K8</accession>
<keyword evidence="1" id="KW-0238">DNA-binding</keyword>